<reference evidence="3 4" key="1">
    <citation type="journal article" date="2019" name="Syst. Appl. Microbiol.">
        <title>Characterization of Bifidobacterium species in feaces of the Egyptian fruit bat: Description of B. vespertilionis sp. nov. and B. rousetti sp. nov.</title>
        <authorList>
            <person name="Modesto M."/>
            <person name="Satti M."/>
            <person name="Watanabe K."/>
            <person name="Puglisi E."/>
            <person name="Morelli L."/>
            <person name="Huang C.-H."/>
            <person name="Liou J.-S."/>
            <person name="Miyashita M."/>
            <person name="Tamura T."/>
            <person name="Saito S."/>
            <person name="Mori K."/>
            <person name="Huang L."/>
            <person name="Sciavilla P."/>
            <person name="Sandri C."/>
            <person name="Spiezio C."/>
            <person name="Vitali F."/>
            <person name="Cavalieri D."/>
            <person name="Perpetuini G."/>
            <person name="Tofalo R."/>
            <person name="Bonetti A."/>
            <person name="Arita M."/>
            <person name="Mattarelli P."/>
        </authorList>
    </citation>
    <scope>NUCLEOTIDE SEQUENCE [LARGE SCALE GENOMIC DNA]</scope>
    <source>
        <strain evidence="1 4">RST16</strain>
        <strain evidence="2 3">RST8</strain>
    </source>
</reference>
<evidence type="ECO:0000313" key="2">
    <source>
        <dbReference type="EMBL" id="KAA8821842.1"/>
    </source>
</evidence>
<comment type="caution">
    <text evidence="2">The sequence shown here is derived from an EMBL/GenBank/DDBJ whole genome shotgun (WGS) entry which is preliminary data.</text>
</comment>
<dbReference type="OrthoDB" id="9796019at2"/>
<dbReference type="AlphaFoldDB" id="A0A5J5DSH6"/>
<evidence type="ECO:0000313" key="1">
    <source>
        <dbReference type="EMBL" id="KAA8816793.1"/>
    </source>
</evidence>
<gene>
    <name evidence="2" type="ORF">EM848_09955</name>
    <name evidence="1" type="ORF">EMO90_11190</name>
</gene>
<dbReference type="RefSeq" id="WP_150354775.1">
    <property type="nucleotide sequence ID" value="NZ_RZNZ01000020.1"/>
</dbReference>
<evidence type="ECO:0000313" key="3">
    <source>
        <dbReference type="Proteomes" id="UP000345527"/>
    </source>
</evidence>
<dbReference type="EMBL" id="RZOA01000023">
    <property type="protein sequence ID" value="KAA8821842.1"/>
    <property type="molecule type" value="Genomic_DNA"/>
</dbReference>
<protein>
    <submittedName>
        <fullName evidence="2">Uncharacterized protein</fullName>
    </submittedName>
</protein>
<name>A0A5J5DSH6_9BIFI</name>
<evidence type="ECO:0000313" key="4">
    <source>
        <dbReference type="Proteomes" id="UP000374630"/>
    </source>
</evidence>
<accession>A0A5J5DSH6</accession>
<organism evidence="2 3">
    <name type="scientific">Bifidobacterium vespertilionis</name>
    <dbReference type="NCBI Taxonomy" id="2562524"/>
    <lineage>
        <taxon>Bacteria</taxon>
        <taxon>Bacillati</taxon>
        <taxon>Actinomycetota</taxon>
        <taxon>Actinomycetes</taxon>
        <taxon>Bifidobacteriales</taxon>
        <taxon>Bifidobacteriaceae</taxon>
        <taxon>Bifidobacterium</taxon>
    </lineage>
</organism>
<keyword evidence="4" id="KW-1185">Reference proteome</keyword>
<dbReference type="EMBL" id="RZNZ01000020">
    <property type="protein sequence ID" value="KAA8816793.1"/>
    <property type="molecule type" value="Genomic_DNA"/>
</dbReference>
<sequence length="111" mass="12190">MAWISAITTRNTTASNPKMPRHPDIAVTAPPVMGLNGTPSIAVAVDNARARGEITCELPESLMRMPGDLGWAAIVRDMRPLAEEDIVAVVDELLLPLVHYYEERRGTKRNV</sequence>
<proteinExistence type="predicted"/>
<dbReference type="Proteomes" id="UP000345527">
    <property type="component" value="Unassembled WGS sequence"/>
</dbReference>
<dbReference type="Proteomes" id="UP000374630">
    <property type="component" value="Unassembled WGS sequence"/>
</dbReference>